<dbReference type="EMBL" id="BARU01017001">
    <property type="protein sequence ID" value="GAH55129.1"/>
    <property type="molecule type" value="Genomic_DNA"/>
</dbReference>
<comment type="caution">
    <text evidence="1">The sequence shown here is derived from an EMBL/GenBank/DDBJ whole genome shotgun (WGS) entry which is preliminary data.</text>
</comment>
<dbReference type="SUPFAM" id="SSF51294">
    <property type="entry name" value="Hedgehog/intein (Hint) domain"/>
    <property type="match status" value="1"/>
</dbReference>
<dbReference type="AlphaFoldDB" id="X1HMR9"/>
<dbReference type="Gene3D" id="2.170.16.10">
    <property type="entry name" value="Hedgehog/Intein (Hint) domain"/>
    <property type="match status" value="1"/>
</dbReference>
<evidence type="ECO:0000313" key="1">
    <source>
        <dbReference type="EMBL" id="GAH55129.1"/>
    </source>
</evidence>
<proteinExistence type="predicted"/>
<name>X1HMR9_9ZZZZ</name>
<organism evidence="1">
    <name type="scientific">marine sediment metagenome</name>
    <dbReference type="NCBI Taxonomy" id="412755"/>
    <lineage>
        <taxon>unclassified sequences</taxon>
        <taxon>metagenomes</taxon>
        <taxon>ecological metagenomes</taxon>
    </lineage>
</organism>
<accession>X1HMR9</accession>
<dbReference type="InterPro" id="IPR036844">
    <property type="entry name" value="Hint_dom_sf"/>
</dbReference>
<sequence>MEAFNTDFKIRISRNKGINKKYQEKAQMNKELQIQKYKELKRQLERDPLKKEWENKCKEDDIRFRLGTKHGYSSYKELKEESVMYNHRIVSVKYVGTSDVYNGTVDDFHNFFIGGFLSVNDTRYVQRHP</sequence>
<gene>
    <name evidence="1" type="ORF">S03H2_28223</name>
</gene>
<protein>
    <submittedName>
        <fullName evidence="1">Uncharacterized protein</fullName>
    </submittedName>
</protein>
<reference evidence="1" key="1">
    <citation type="journal article" date="2014" name="Front. Microbiol.">
        <title>High frequency of phylogenetically diverse reductive dehalogenase-homologous genes in deep subseafloor sedimentary metagenomes.</title>
        <authorList>
            <person name="Kawai M."/>
            <person name="Futagami T."/>
            <person name="Toyoda A."/>
            <person name="Takaki Y."/>
            <person name="Nishi S."/>
            <person name="Hori S."/>
            <person name="Arai W."/>
            <person name="Tsubouchi T."/>
            <person name="Morono Y."/>
            <person name="Uchiyama I."/>
            <person name="Ito T."/>
            <person name="Fujiyama A."/>
            <person name="Inagaki F."/>
            <person name="Takami H."/>
        </authorList>
    </citation>
    <scope>NUCLEOTIDE SEQUENCE</scope>
    <source>
        <strain evidence="1">Expedition CK06-06</strain>
    </source>
</reference>